<dbReference type="NCBIfam" id="TIGR02152">
    <property type="entry name" value="D_ribokin_bact"/>
    <property type="match status" value="1"/>
</dbReference>
<comment type="function">
    <text evidence="12">Catalyzes the phosphorylation of ribose at O-5 in a reaction requiring ATP and magnesium. The resulting D-ribose-5-phosphate can then be used either for sythesis of nucleotides, histidine, and tryptophan, or as a component of the pentose phosphate pathway.</text>
</comment>
<evidence type="ECO:0000256" key="1">
    <source>
        <dbReference type="ARBA" id="ARBA00005380"/>
    </source>
</evidence>
<evidence type="ECO:0000313" key="15">
    <source>
        <dbReference type="Proteomes" id="UP001238096"/>
    </source>
</evidence>
<feature type="binding site" evidence="12">
    <location>
        <position position="274"/>
    </location>
    <ligand>
        <name>K(+)</name>
        <dbReference type="ChEBI" id="CHEBI:29103"/>
    </ligand>
</feature>
<keyword evidence="6 12" id="KW-0547">Nucleotide-binding</keyword>
<keyword evidence="11 12" id="KW-0119">Carbohydrate metabolism</keyword>
<dbReference type="PROSITE" id="PS00583">
    <property type="entry name" value="PFKB_KINASES_1"/>
    <property type="match status" value="1"/>
</dbReference>
<feature type="binding site" evidence="12">
    <location>
        <begin position="243"/>
        <end position="244"/>
    </location>
    <ligand>
        <name>ATP</name>
        <dbReference type="ChEBI" id="CHEBI:30616"/>
    </ligand>
</feature>
<keyword evidence="5 12" id="KW-0479">Metal-binding</keyword>
<dbReference type="HAMAP" id="MF_01987">
    <property type="entry name" value="Ribokinase"/>
    <property type="match status" value="1"/>
</dbReference>
<comment type="similarity">
    <text evidence="1">Belongs to the carbohydrate kinase pfkB family.</text>
</comment>
<dbReference type="EMBL" id="CP110509">
    <property type="protein sequence ID" value="WMB28043.1"/>
    <property type="molecule type" value="Genomic_DNA"/>
</dbReference>
<name>A0ABY9LGQ5_9STRE</name>
<dbReference type="PANTHER" id="PTHR10584:SF166">
    <property type="entry name" value="RIBOKINASE"/>
    <property type="match status" value="1"/>
</dbReference>
<dbReference type="CDD" id="cd01174">
    <property type="entry name" value="ribokinase"/>
    <property type="match status" value="1"/>
</dbReference>
<reference evidence="15" key="1">
    <citation type="submission" date="2022-10" db="EMBL/GenBank/DDBJ databases">
        <title>Streptococcus didelphis as causative of fatal infections in opossums (Didelphis albiventris).</title>
        <authorList>
            <person name="Breyer G.M."/>
            <person name="Da Silva M.E.R.J."/>
            <person name="Siqueira F.M."/>
        </authorList>
    </citation>
    <scope>NUCLEOTIDE SEQUENCE [LARGE SCALE GENOMIC DNA]</scope>
    <source>
        <strain evidence="15">LBVP101/21</strain>
    </source>
</reference>
<dbReference type="PROSITE" id="PS00584">
    <property type="entry name" value="PFKB_KINASES_2"/>
    <property type="match status" value="1"/>
</dbReference>
<dbReference type="InterPro" id="IPR011611">
    <property type="entry name" value="PfkB_dom"/>
</dbReference>
<gene>
    <name evidence="12 14" type="primary">rbsK</name>
    <name evidence="14" type="ORF">N1496_08900</name>
</gene>
<accession>A0ABY9LGQ5</accession>
<comment type="similarity">
    <text evidence="12">Belongs to the carbohydrate kinase PfkB family. Ribokinase subfamily.</text>
</comment>
<dbReference type="Gene3D" id="3.40.1190.20">
    <property type="match status" value="1"/>
</dbReference>
<evidence type="ECO:0000259" key="13">
    <source>
        <dbReference type="Pfam" id="PF00294"/>
    </source>
</evidence>
<dbReference type="SUPFAM" id="SSF53613">
    <property type="entry name" value="Ribokinase-like"/>
    <property type="match status" value="1"/>
</dbReference>
<sequence length="303" mass="33198">MSKIVIIGSISMDLVMETDRIAEEGQTVFGRKFSMVPGGKGANQAVAVGRLSSNKDKVSMIGAVGNDSFGPILGQNLQENKVSIENVGTVPESSGIAQITIYQQDNRIIYCPGANGLVDSEKWSTEWSTIAEADMVVLQNEIPHQTNLAIARFCQDRQIKLLYNPAPSRASDKEMLELVDYITPNHHEFKELFPNRELEEVLREFPNRLIVTLGTKGSTYYNGEKVQLIPAIKAQVVDTTGAGDTFNGALALALAHQLEMGKALAFATLASHLSVQKFGAQGGMPSLEEMKGHQAYEENWHFE</sequence>
<feature type="binding site" evidence="12">
    <location>
        <position position="279"/>
    </location>
    <ligand>
        <name>K(+)</name>
        <dbReference type="ChEBI" id="CHEBI:29103"/>
    </ligand>
</feature>
<comment type="activity regulation">
    <text evidence="12">Activated by a monovalent cation that binds near, but not in, the active site. The most likely occupant of the site in vivo is potassium. Ion binding induces a conformational change that may alter substrate affinity.</text>
</comment>
<feature type="binding site" evidence="12">
    <location>
        <position position="244"/>
    </location>
    <ligand>
        <name>substrate</name>
    </ligand>
</feature>
<evidence type="ECO:0000256" key="10">
    <source>
        <dbReference type="ARBA" id="ARBA00022958"/>
    </source>
</evidence>
<keyword evidence="9 12" id="KW-0460">Magnesium</keyword>
<organism evidence="14 15">
    <name type="scientific">Streptococcus didelphis</name>
    <dbReference type="NCBI Taxonomy" id="102886"/>
    <lineage>
        <taxon>Bacteria</taxon>
        <taxon>Bacillati</taxon>
        <taxon>Bacillota</taxon>
        <taxon>Bacilli</taxon>
        <taxon>Lactobacillales</taxon>
        <taxon>Streptococcaceae</taxon>
        <taxon>Streptococcus</taxon>
    </lineage>
</organism>
<evidence type="ECO:0000256" key="12">
    <source>
        <dbReference type="HAMAP-Rule" id="MF_01987"/>
    </source>
</evidence>
<comment type="subcellular location">
    <subcellularLocation>
        <location evidence="12">Cytoplasm</location>
    </subcellularLocation>
</comment>
<evidence type="ECO:0000256" key="3">
    <source>
        <dbReference type="ARBA" id="ARBA00016943"/>
    </source>
</evidence>
<feature type="binding site" evidence="12">
    <location>
        <position position="141"/>
    </location>
    <ligand>
        <name>substrate</name>
    </ligand>
</feature>
<evidence type="ECO:0000256" key="11">
    <source>
        <dbReference type="ARBA" id="ARBA00023277"/>
    </source>
</evidence>
<keyword evidence="10 12" id="KW-0630">Potassium</keyword>
<evidence type="ECO:0000256" key="2">
    <source>
        <dbReference type="ARBA" id="ARBA00012035"/>
    </source>
</evidence>
<comment type="subunit">
    <text evidence="12">Homodimer.</text>
</comment>
<comment type="cofactor">
    <cofactor evidence="12">
        <name>Mg(2+)</name>
        <dbReference type="ChEBI" id="CHEBI:18420"/>
    </cofactor>
    <text evidence="12">Requires a divalent cation, most likely magnesium in vivo, as an electrophilic catalyst to aid phosphoryl group transfer. It is the chelate of the metal and the nucleotide that is the actual substrate.</text>
</comment>
<comment type="caution">
    <text evidence="12">Lacks conserved residue(s) required for the propagation of feature annotation.</text>
</comment>
<dbReference type="Pfam" id="PF00294">
    <property type="entry name" value="PfkB"/>
    <property type="match status" value="1"/>
</dbReference>
<comment type="pathway">
    <text evidence="12">Carbohydrate metabolism; D-ribose degradation; D-ribose 5-phosphate from beta-D-ribopyranose: step 2/2.</text>
</comment>
<feature type="domain" description="Carbohydrate kinase PfkB" evidence="13">
    <location>
        <begin position="1"/>
        <end position="285"/>
    </location>
</feature>
<feature type="active site" description="Proton acceptor" evidence="12">
    <location>
        <position position="244"/>
    </location>
</feature>
<feature type="binding site" evidence="12">
    <location>
        <position position="238"/>
    </location>
    <ligand>
        <name>K(+)</name>
        <dbReference type="ChEBI" id="CHEBI:29103"/>
    </ligand>
</feature>
<keyword evidence="4 12" id="KW-0808">Transferase</keyword>
<feature type="binding site" evidence="12">
    <location>
        <position position="185"/>
    </location>
    <ligand>
        <name>ATP</name>
        <dbReference type="ChEBI" id="CHEBI:30616"/>
    </ligand>
</feature>
<dbReference type="InterPro" id="IPR029056">
    <property type="entry name" value="Ribokinase-like"/>
</dbReference>
<dbReference type="GO" id="GO:0004747">
    <property type="term" value="F:ribokinase activity"/>
    <property type="evidence" value="ECO:0007669"/>
    <property type="project" value="UniProtKB-EC"/>
</dbReference>
<dbReference type="PANTHER" id="PTHR10584">
    <property type="entry name" value="SUGAR KINASE"/>
    <property type="match status" value="1"/>
</dbReference>
<dbReference type="PRINTS" id="PR00990">
    <property type="entry name" value="RIBOKINASE"/>
</dbReference>
<keyword evidence="15" id="KW-1185">Reference proteome</keyword>
<evidence type="ECO:0000256" key="7">
    <source>
        <dbReference type="ARBA" id="ARBA00022777"/>
    </source>
</evidence>
<feature type="binding site" evidence="12">
    <location>
        <begin position="212"/>
        <end position="217"/>
    </location>
    <ligand>
        <name>ATP</name>
        <dbReference type="ChEBI" id="CHEBI:30616"/>
    </ligand>
</feature>
<dbReference type="EC" id="2.7.1.15" evidence="2 12"/>
<evidence type="ECO:0000256" key="5">
    <source>
        <dbReference type="ARBA" id="ARBA00022723"/>
    </source>
</evidence>
<keyword evidence="8 12" id="KW-0067">ATP-binding</keyword>
<keyword evidence="7 12" id="KW-0418">Kinase</keyword>
<evidence type="ECO:0000256" key="4">
    <source>
        <dbReference type="ARBA" id="ARBA00022679"/>
    </source>
</evidence>
<protein>
    <recommendedName>
        <fullName evidence="3 12">Ribokinase</fullName>
        <shortName evidence="12">RK</shortName>
        <ecNumber evidence="2 12">2.7.1.15</ecNumber>
    </recommendedName>
</protein>
<feature type="binding site" evidence="12">
    <location>
        <begin position="39"/>
        <end position="43"/>
    </location>
    <ligand>
        <name>substrate</name>
    </ligand>
</feature>
<evidence type="ECO:0000256" key="8">
    <source>
        <dbReference type="ARBA" id="ARBA00022840"/>
    </source>
</evidence>
<keyword evidence="12" id="KW-0963">Cytoplasm</keyword>
<dbReference type="InterPro" id="IPR011877">
    <property type="entry name" value="Ribokinase"/>
</dbReference>
<comment type="catalytic activity">
    <reaction evidence="12">
        <text>D-ribose + ATP = D-ribose 5-phosphate + ADP + H(+)</text>
        <dbReference type="Rhea" id="RHEA:13697"/>
        <dbReference type="ChEBI" id="CHEBI:15378"/>
        <dbReference type="ChEBI" id="CHEBI:30616"/>
        <dbReference type="ChEBI" id="CHEBI:47013"/>
        <dbReference type="ChEBI" id="CHEBI:78346"/>
        <dbReference type="ChEBI" id="CHEBI:456216"/>
        <dbReference type="EC" id="2.7.1.15"/>
    </reaction>
</comment>
<feature type="binding site" evidence="12">
    <location>
        <begin position="11"/>
        <end position="13"/>
    </location>
    <ligand>
        <name>substrate</name>
    </ligand>
</feature>
<dbReference type="Proteomes" id="UP001238096">
    <property type="component" value="Chromosome"/>
</dbReference>
<evidence type="ECO:0000256" key="9">
    <source>
        <dbReference type="ARBA" id="ARBA00022842"/>
    </source>
</evidence>
<feature type="binding site" evidence="12">
    <location>
        <position position="277"/>
    </location>
    <ligand>
        <name>K(+)</name>
        <dbReference type="ChEBI" id="CHEBI:29103"/>
    </ligand>
</feature>
<feature type="binding site" evidence="12">
    <location>
        <position position="240"/>
    </location>
    <ligand>
        <name>K(+)</name>
        <dbReference type="ChEBI" id="CHEBI:29103"/>
    </ligand>
</feature>
<evidence type="ECO:0000256" key="6">
    <source>
        <dbReference type="ARBA" id="ARBA00022741"/>
    </source>
</evidence>
<dbReference type="InterPro" id="IPR002173">
    <property type="entry name" value="Carboh/pur_kinase_PfkB_CS"/>
</dbReference>
<proteinExistence type="inferred from homology"/>
<dbReference type="RefSeq" id="WP_018366908.1">
    <property type="nucleotide sequence ID" value="NZ_CP104407.1"/>
</dbReference>
<dbReference type="InterPro" id="IPR002139">
    <property type="entry name" value="Ribo/fructo_kinase"/>
</dbReference>
<evidence type="ECO:0000313" key="14">
    <source>
        <dbReference type="EMBL" id="WMB28043.1"/>
    </source>
</evidence>